<dbReference type="SUPFAM" id="SSF55729">
    <property type="entry name" value="Acyl-CoA N-acyltransferases (Nat)"/>
    <property type="match status" value="1"/>
</dbReference>
<dbReference type="PROSITE" id="PS51186">
    <property type="entry name" value="GNAT"/>
    <property type="match status" value="1"/>
</dbReference>
<feature type="compositionally biased region" description="Basic and acidic residues" evidence="1">
    <location>
        <begin position="92"/>
        <end position="106"/>
    </location>
</feature>
<accession>A0A177YKK6</accession>
<feature type="domain" description="N-acetyltransferase" evidence="2">
    <location>
        <begin position="2"/>
        <end position="179"/>
    </location>
</feature>
<gene>
    <name evidence="3" type="ORF">A3K89_18195</name>
</gene>
<organism evidence="3 4">
    <name type="scientific">Rhodococcoides kyotonense</name>
    <dbReference type="NCBI Taxonomy" id="398843"/>
    <lineage>
        <taxon>Bacteria</taxon>
        <taxon>Bacillati</taxon>
        <taxon>Actinomycetota</taxon>
        <taxon>Actinomycetes</taxon>
        <taxon>Mycobacteriales</taxon>
        <taxon>Nocardiaceae</taxon>
        <taxon>Rhodococcoides</taxon>
    </lineage>
</organism>
<evidence type="ECO:0000259" key="2">
    <source>
        <dbReference type="PROSITE" id="PS51186"/>
    </source>
</evidence>
<dbReference type="InterPro" id="IPR052523">
    <property type="entry name" value="Trichothecene_AcTrans"/>
</dbReference>
<keyword evidence="4" id="KW-1185">Reference proteome</keyword>
<dbReference type="PANTHER" id="PTHR42791:SF1">
    <property type="entry name" value="N-ACETYLTRANSFERASE DOMAIN-CONTAINING PROTEIN"/>
    <property type="match status" value="1"/>
</dbReference>
<sequence>MATIRPGTASDASEIGEIFSEAFDGDPVWAAHLPDASTRRRALAEFYASEAEGTPEHVDVAVDEDGKLLGALLWEPPGPRDESGSSSPTEAGRAHDRAIEDQRPDEPHWYIHDIATSARARGTGVGTSLIQYRLDEIGSTTAFLESTTPASRRLYERFGFEAIITDGMVPGSSAMIRRA</sequence>
<dbReference type="CDD" id="cd04301">
    <property type="entry name" value="NAT_SF"/>
    <property type="match status" value="1"/>
</dbReference>
<evidence type="ECO:0000313" key="3">
    <source>
        <dbReference type="EMBL" id="OAK56122.1"/>
    </source>
</evidence>
<evidence type="ECO:0000313" key="4">
    <source>
        <dbReference type="Proteomes" id="UP000077519"/>
    </source>
</evidence>
<keyword evidence="3" id="KW-0808">Transferase</keyword>
<dbReference type="InterPro" id="IPR016181">
    <property type="entry name" value="Acyl_CoA_acyltransferase"/>
</dbReference>
<dbReference type="AlphaFoldDB" id="A0A177YKK6"/>
<comment type="caution">
    <text evidence="3">The sequence shown here is derived from an EMBL/GenBank/DDBJ whole genome shotgun (WGS) entry which is preliminary data.</text>
</comment>
<dbReference type="GO" id="GO:0016747">
    <property type="term" value="F:acyltransferase activity, transferring groups other than amino-acyl groups"/>
    <property type="evidence" value="ECO:0007669"/>
    <property type="project" value="InterPro"/>
</dbReference>
<dbReference type="Proteomes" id="UP000077519">
    <property type="component" value="Unassembled WGS sequence"/>
</dbReference>
<dbReference type="EMBL" id="LVHI01000006">
    <property type="protein sequence ID" value="OAK56122.1"/>
    <property type="molecule type" value="Genomic_DNA"/>
</dbReference>
<protein>
    <submittedName>
        <fullName evidence="3">GNAT family N-acetyltransferase</fullName>
    </submittedName>
</protein>
<proteinExistence type="predicted"/>
<dbReference type="InterPro" id="IPR000182">
    <property type="entry name" value="GNAT_dom"/>
</dbReference>
<feature type="region of interest" description="Disordered" evidence="1">
    <location>
        <begin position="73"/>
        <end position="106"/>
    </location>
</feature>
<dbReference type="RefSeq" id="WP_068422957.1">
    <property type="nucleotide sequence ID" value="NZ_LVHI01000006.1"/>
</dbReference>
<dbReference type="Pfam" id="PF00583">
    <property type="entry name" value="Acetyltransf_1"/>
    <property type="match status" value="1"/>
</dbReference>
<dbReference type="PANTHER" id="PTHR42791">
    <property type="entry name" value="GNAT FAMILY ACETYLTRANSFERASE"/>
    <property type="match status" value="1"/>
</dbReference>
<evidence type="ECO:0000256" key="1">
    <source>
        <dbReference type="SAM" id="MobiDB-lite"/>
    </source>
</evidence>
<dbReference type="Gene3D" id="3.40.630.30">
    <property type="match status" value="1"/>
</dbReference>
<reference evidence="3 4" key="1">
    <citation type="submission" date="2016-03" db="EMBL/GenBank/DDBJ databases">
        <title>Genome sequence of Rhodococcus kyotonensis KB10.</title>
        <authorList>
            <person name="Jeong H."/>
            <person name="Hong C.E."/>
            <person name="Jo S.H."/>
            <person name="Park J.M."/>
        </authorList>
    </citation>
    <scope>NUCLEOTIDE SEQUENCE [LARGE SCALE GENOMIC DNA]</scope>
    <source>
        <strain evidence="3 4">KB10</strain>
    </source>
</reference>
<name>A0A177YKK6_9NOCA</name>